<dbReference type="PANTHER" id="PTHR39181">
    <property type="entry name" value="TYROSINE-PROTEIN PHOSPHATASE YWQE"/>
    <property type="match status" value="1"/>
</dbReference>
<comment type="similarity">
    <text evidence="1">Belongs to the metallo-dependent hydrolases superfamily. CpsB/CapC family.</text>
</comment>
<evidence type="ECO:0000256" key="1">
    <source>
        <dbReference type="ARBA" id="ARBA00005750"/>
    </source>
</evidence>
<dbReference type="InterPro" id="IPR016195">
    <property type="entry name" value="Pol/histidinol_Pase-like"/>
</dbReference>
<dbReference type="GO" id="GO:0030145">
    <property type="term" value="F:manganese ion binding"/>
    <property type="evidence" value="ECO:0007669"/>
    <property type="project" value="InterPro"/>
</dbReference>
<dbReference type="PIRSF" id="PIRSF016557">
    <property type="entry name" value="Caps_synth_CpsB"/>
    <property type="match status" value="1"/>
</dbReference>
<keyword evidence="7" id="KW-1185">Reference proteome</keyword>
<evidence type="ECO:0000313" key="7">
    <source>
        <dbReference type="Proteomes" id="UP000192738"/>
    </source>
</evidence>
<evidence type="ECO:0000256" key="2">
    <source>
        <dbReference type="ARBA" id="ARBA00013064"/>
    </source>
</evidence>
<dbReference type="Pfam" id="PF19567">
    <property type="entry name" value="CpsB_CapC"/>
    <property type="match status" value="1"/>
</dbReference>
<comment type="catalytic activity">
    <reaction evidence="5">
        <text>O-phospho-L-tyrosyl-[protein] + H2O = L-tyrosyl-[protein] + phosphate</text>
        <dbReference type="Rhea" id="RHEA:10684"/>
        <dbReference type="Rhea" id="RHEA-COMP:10136"/>
        <dbReference type="Rhea" id="RHEA-COMP:20101"/>
        <dbReference type="ChEBI" id="CHEBI:15377"/>
        <dbReference type="ChEBI" id="CHEBI:43474"/>
        <dbReference type="ChEBI" id="CHEBI:46858"/>
        <dbReference type="ChEBI" id="CHEBI:61978"/>
        <dbReference type="EC" id="3.1.3.48"/>
    </reaction>
</comment>
<evidence type="ECO:0000256" key="3">
    <source>
        <dbReference type="ARBA" id="ARBA00022801"/>
    </source>
</evidence>
<dbReference type="Proteomes" id="UP000192738">
    <property type="component" value="Unassembled WGS sequence"/>
</dbReference>
<gene>
    <name evidence="6" type="ORF">SAMN04488500_102197</name>
</gene>
<dbReference type="InterPro" id="IPR016667">
    <property type="entry name" value="Caps_polysacc_synth_CpsB/CapC"/>
</dbReference>
<accession>A0A1W1YU14</accession>
<dbReference type="SUPFAM" id="SSF89550">
    <property type="entry name" value="PHP domain-like"/>
    <property type="match status" value="1"/>
</dbReference>
<dbReference type="GO" id="GO:0004725">
    <property type="term" value="F:protein tyrosine phosphatase activity"/>
    <property type="evidence" value="ECO:0007669"/>
    <property type="project" value="UniProtKB-EC"/>
</dbReference>
<dbReference type="RefSeq" id="WP_084574103.1">
    <property type="nucleotide sequence ID" value="NZ_CP155572.1"/>
</dbReference>
<proteinExistence type="inferred from homology"/>
<dbReference type="EC" id="3.1.3.48" evidence="2"/>
<dbReference type="AlphaFoldDB" id="A0A1W1YU14"/>
<protein>
    <recommendedName>
        <fullName evidence="2">protein-tyrosine-phosphatase</fullName>
        <ecNumber evidence="2">3.1.3.48</ecNumber>
    </recommendedName>
</protein>
<keyword evidence="3" id="KW-0378">Hydrolase</keyword>
<dbReference type="EMBL" id="FWXI01000002">
    <property type="protein sequence ID" value="SMC39644.1"/>
    <property type="molecule type" value="Genomic_DNA"/>
</dbReference>
<dbReference type="OrthoDB" id="9788539at2"/>
<dbReference type="STRING" id="112901.SAMN04488500_102197"/>
<dbReference type="PANTHER" id="PTHR39181:SF1">
    <property type="entry name" value="TYROSINE-PROTEIN PHOSPHATASE YWQE"/>
    <property type="match status" value="1"/>
</dbReference>
<dbReference type="Gene3D" id="3.20.20.140">
    <property type="entry name" value="Metal-dependent hydrolases"/>
    <property type="match status" value="1"/>
</dbReference>
<evidence type="ECO:0000256" key="4">
    <source>
        <dbReference type="ARBA" id="ARBA00022912"/>
    </source>
</evidence>
<evidence type="ECO:0000256" key="5">
    <source>
        <dbReference type="ARBA" id="ARBA00051722"/>
    </source>
</evidence>
<reference evidence="6 7" key="1">
    <citation type="submission" date="2017-04" db="EMBL/GenBank/DDBJ databases">
        <authorList>
            <person name="Afonso C.L."/>
            <person name="Miller P.J."/>
            <person name="Scott M.A."/>
            <person name="Spackman E."/>
            <person name="Goraichik I."/>
            <person name="Dimitrov K.M."/>
            <person name="Suarez D.L."/>
            <person name="Swayne D.E."/>
        </authorList>
    </citation>
    <scope>NUCLEOTIDE SEQUENCE [LARGE SCALE GENOMIC DNA]</scope>
    <source>
        <strain evidence="6 7">DSM 5090</strain>
    </source>
</reference>
<organism evidence="6 7">
    <name type="scientific">Sporomusa malonica</name>
    <dbReference type="NCBI Taxonomy" id="112901"/>
    <lineage>
        <taxon>Bacteria</taxon>
        <taxon>Bacillati</taxon>
        <taxon>Bacillota</taxon>
        <taxon>Negativicutes</taxon>
        <taxon>Selenomonadales</taxon>
        <taxon>Sporomusaceae</taxon>
        <taxon>Sporomusa</taxon>
    </lineage>
</organism>
<keyword evidence="4" id="KW-0904">Protein phosphatase</keyword>
<name>A0A1W1YU14_9FIRM</name>
<sequence>MLDLHCHIIPAIDDGAKDLDISLKMLEIAQKNGTKAIVATPHVIEGKWLPSWEQIIDGCHLLKQEGKKFGLNIPIYPGGEVAIHRDILDVVKEPGAYCINSGRYLLVELPAIDIPGFTEEFFFSLQARGITPILAHPERHPVLAKDPEILVEWIRRGVLTQVNGSSLMGRMGERSMKMAEFFLARDMVHCIGSDAHSSRNRNPDLSTTAEKIVGLIGLEKARQILTINPKNIIDSQDVDVFEIKLIPSSKKNGIFKKLLTKLGM</sequence>
<evidence type="ECO:0000313" key="6">
    <source>
        <dbReference type="EMBL" id="SMC39644.1"/>
    </source>
</evidence>